<organism evidence="7 8">
    <name type="scientific">Streblomastix strix</name>
    <dbReference type="NCBI Taxonomy" id="222440"/>
    <lineage>
        <taxon>Eukaryota</taxon>
        <taxon>Metamonada</taxon>
        <taxon>Preaxostyla</taxon>
        <taxon>Oxymonadida</taxon>
        <taxon>Streblomastigidae</taxon>
        <taxon>Streblomastix</taxon>
    </lineage>
</organism>
<dbReference type="GO" id="GO:1990404">
    <property type="term" value="F:NAD+-protein mono-ADP-ribosyltransferase activity"/>
    <property type="evidence" value="ECO:0007669"/>
    <property type="project" value="TreeGrafter"/>
</dbReference>
<reference evidence="7 8" key="1">
    <citation type="submission" date="2019-03" db="EMBL/GenBank/DDBJ databases">
        <title>Single cell metagenomics reveals metabolic interactions within the superorganism composed of flagellate Streblomastix strix and complex community of Bacteroidetes bacteria on its surface.</title>
        <authorList>
            <person name="Treitli S.C."/>
            <person name="Kolisko M."/>
            <person name="Husnik F."/>
            <person name="Keeling P."/>
            <person name="Hampl V."/>
        </authorList>
    </citation>
    <scope>NUCLEOTIDE SEQUENCE [LARGE SCALE GENOMIC DNA]</scope>
    <source>
        <strain evidence="7">ST1C</strain>
    </source>
</reference>
<dbReference type="InterPro" id="IPR050800">
    <property type="entry name" value="ARTD/PARP"/>
</dbReference>
<dbReference type="GO" id="GO:0006302">
    <property type="term" value="P:double-strand break repair"/>
    <property type="evidence" value="ECO:0007669"/>
    <property type="project" value="TreeGrafter"/>
</dbReference>
<keyword evidence="1 5" id="KW-0328">Glycosyltransferase</keyword>
<feature type="non-terminal residue" evidence="7">
    <location>
        <position position="1"/>
    </location>
</feature>
<accession>A0A5J4UQN9</accession>
<evidence type="ECO:0000313" key="8">
    <source>
        <dbReference type="Proteomes" id="UP000324800"/>
    </source>
</evidence>
<evidence type="ECO:0000259" key="6">
    <source>
        <dbReference type="PROSITE" id="PS51059"/>
    </source>
</evidence>
<evidence type="ECO:0000256" key="5">
    <source>
        <dbReference type="RuleBase" id="RU362114"/>
    </source>
</evidence>
<evidence type="ECO:0000256" key="4">
    <source>
        <dbReference type="ARBA" id="ARBA00033987"/>
    </source>
</evidence>
<comment type="caution">
    <text evidence="7">The sequence shown here is derived from an EMBL/GenBank/DDBJ whole genome shotgun (WGS) entry which is preliminary data.</text>
</comment>
<dbReference type="EC" id="2.4.2.-" evidence="5"/>
<name>A0A5J4UQN9_9EUKA</name>
<gene>
    <name evidence="7" type="ORF">EZS28_031488</name>
</gene>
<dbReference type="EMBL" id="SNRW01013112">
    <property type="protein sequence ID" value="KAA6372986.1"/>
    <property type="molecule type" value="Genomic_DNA"/>
</dbReference>
<dbReference type="Gene3D" id="3.90.228.10">
    <property type="match status" value="1"/>
</dbReference>
<keyword evidence="3 5" id="KW-0520">NAD</keyword>
<comment type="catalytic activity">
    <reaction evidence="4">
        <text>NAD(+) + (ADP-D-ribosyl)n-acceptor = nicotinamide + (ADP-D-ribosyl)n+1-acceptor + H(+).</text>
        <dbReference type="EC" id="2.4.2.30"/>
    </reaction>
</comment>
<dbReference type="SUPFAM" id="SSF56399">
    <property type="entry name" value="ADP-ribosylation"/>
    <property type="match status" value="1"/>
</dbReference>
<dbReference type="PANTHER" id="PTHR10459">
    <property type="entry name" value="DNA LIGASE"/>
    <property type="match status" value="1"/>
</dbReference>
<sequence>YYASVAVLQLVITESAASITSNIIQHNNQILQIDGNAGFQWAAQNGGHDEAALRLKRAASVLSRIKREMIRQRSAAGPVIQQLCNQFNIFFTYPNLAQMNQQNVNLNCTTATFVLAQMAIAINQQSTAALNAVRQARTINANAQQAGNANAQQLLSIQTCELIMQCINSTMEPLGRDNPTFDMIEQYFLKSMNPAAANQPPGTILQTFPRIESIYCVKQNDFEARFQECLAEQNRLLLWHGSGVGCWVSILSTGLYLPGNTSYVSYGPGFARPNGTYGIFFADMAQKAQGYTATGVADPNIIYFGLFDVCLGQEYPYQGGVAQPAGARHISYKYAGGRQPNQAQNMNLGGNLNIPIGDVAGGGRANEYIIINPEQAKLMYLVRVRNG</sequence>
<dbReference type="OrthoDB" id="429950at2759"/>
<dbReference type="PANTHER" id="PTHR10459:SF60">
    <property type="entry name" value="POLY [ADP-RIBOSE] POLYMERASE 2"/>
    <property type="match status" value="1"/>
</dbReference>
<evidence type="ECO:0000256" key="3">
    <source>
        <dbReference type="ARBA" id="ARBA00023027"/>
    </source>
</evidence>
<evidence type="ECO:0000313" key="7">
    <source>
        <dbReference type="EMBL" id="KAA6372986.1"/>
    </source>
</evidence>
<protein>
    <recommendedName>
        <fullName evidence="5">Poly [ADP-ribose] polymerase</fullName>
        <shortName evidence="5">PARP</shortName>
        <ecNumber evidence="5">2.4.2.-</ecNumber>
    </recommendedName>
</protein>
<dbReference type="PROSITE" id="PS51059">
    <property type="entry name" value="PARP_CATALYTIC"/>
    <property type="match status" value="1"/>
</dbReference>
<dbReference type="GO" id="GO:0070212">
    <property type="term" value="P:protein poly-ADP-ribosylation"/>
    <property type="evidence" value="ECO:0007669"/>
    <property type="project" value="TreeGrafter"/>
</dbReference>
<evidence type="ECO:0000256" key="1">
    <source>
        <dbReference type="ARBA" id="ARBA00022676"/>
    </source>
</evidence>
<proteinExistence type="predicted"/>
<evidence type="ECO:0000256" key="2">
    <source>
        <dbReference type="ARBA" id="ARBA00022679"/>
    </source>
</evidence>
<dbReference type="InterPro" id="IPR012317">
    <property type="entry name" value="Poly(ADP-ribose)pol_cat_dom"/>
</dbReference>
<dbReference type="AlphaFoldDB" id="A0A5J4UQN9"/>
<dbReference type="Pfam" id="PF00644">
    <property type="entry name" value="PARP"/>
    <property type="match status" value="1"/>
</dbReference>
<dbReference type="GO" id="GO:0003950">
    <property type="term" value="F:NAD+ poly-ADP-ribosyltransferase activity"/>
    <property type="evidence" value="ECO:0007669"/>
    <property type="project" value="UniProtKB-UniRule"/>
</dbReference>
<dbReference type="Proteomes" id="UP000324800">
    <property type="component" value="Unassembled WGS sequence"/>
</dbReference>
<dbReference type="GO" id="GO:0005730">
    <property type="term" value="C:nucleolus"/>
    <property type="evidence" value="ECO:0007669"/>
    <property type="project" value="TreeGrafter"/>
</dbReference>
<keyword evidence="2 5" id="KW-0808">Transferase</keyword>
<feature type="domain" description="PARP catalytic" evidence="6">
    <location>
        <begin position="153"/>
        <end position="387"/>
    </location>
</feature>